<feature type="domain" description="WW" evidence="6">
    <location>
        <begin position="463"/>
        <end position="492"/>
    </location>
</feature>
<dbReference type="SUPFAM" id="SSF50729">
    <property type="entry name" value="PH domain-like"/>
    <property type="match status" value="1"/>
</dbReference>
<evidence type="ECO:0000256" key="3">
    <source>
        <dbReference type="PROSITE-ProRule" id="PRU00192"/>
    </source>
</evidence>
<dbReference type="InterPro" id="IPR036028">
    <property type="entry name" value="SH3-like_dom_sf"/>
</dbReference>
<dbReference type="SUPFAM" id="SSF51045">
    <property type="entry name" value="WW domain"/>
    <property type="match status" value="2"/>
</dbReference>
<dbReference type="SUPFAM" id="SSF50044">
    <property type="entry name" value="SH3-domain"/>
    <property type="match status" value="1"/>
</dbReference>
<dbReference type="PROSITE" id="PS50020">
    <property type="entry name" value="WW_DOMAIN_2"/>
    <property type="match status" value="3"/>
</dbReference>
<dbReference type="CDD" id="cd04403">
    <property type="entry name" value="RhoGAP_ARHGAP27_15_12_9"/>
    <property type="match status" value="1"/>
</dbReference>
<dbReference type="CDD" id="cd00201">
    <property type="entry name" value="WW"/>
    <property type="match status" value="2"/>
</dbReference>
<dbReference type="InterPro" id="IPR000198">
    <property type="entry name" value="RhoGAP_dom"/>
</dbReference>
<feature type="domain" description="SH3" evidence="5">
    <location>
        <begin position="1"/>
        <end position="62"/>
    </location>
</feature>
<keyword evidence="1 3" id="KW-0728">SH3 domain</keyword>
<accession>A0A8U0QRV0</accession>
<dbReference type="Proteomes" id="UP000808372">
    <property type="component" value="Chromosome 4"/>
</dbReference>
<dbReference type="GO" id="GO:0007165">
    <property type="term" value="P:signal transduction"/>
    <property type="evidence" value="ECO:0007669"/>
    <property type="project" value="InterPro"/>
</dbReference>
<feature type="compositionally biased region" description="Polar residues" evidence="4">
    <location>
        <begin position="350"/>
        <end position="366"/>
    </location>
</feature>
<feature type="compositionally biased region" description="Polar residues" evidence="4">
    <location>
        <begin position="318"/>
        <end position="327"/>
    </location>
</feature>
<dbReference type="PANTHER" id="PTHR23176">
    <property type="entry name" value="RHO/RAC/CDC GTPASE-ACTIVATING PROTEIN"/>
    <property type="match status" value="1"/>
</dbReference>
<proteinExistence type="predicted"/>
<dbReference type="SMART" id="SM00324">
    <property type="entry name" value="RhoGAP"/>
    <property type="match status" value="1"/>
</dbReference>
<dbReference type="InterPro" id="IPR001452">
    <property type="entry name" value="SH3_domain"/>
</dbReference>
<feature type="region of interest" description="Disordered" evidence="4">
    <location>
        <begin position="800"/>
        <end position="852"/>
    </location>
</feature>
<feature type="compositionally biased region" description="Polar residues" evidence="4">
    <location>
        <begin position="298"/>
        <end position="310"/>
    </location>
</feature>
<evidence type="ECO:0000259" key="5">
    <source>
        <dbReference type="PROSITE" id="PS50002"/>
    </source>
</evidence>
<dbReference type="RefSeq" id="XP_038846844.1">
    <property type="nucleotide sequence ID" value="XM_038990916.1"/>
</dbReference>
<evidence type="ECO:0000259" key="6">
    <source>
        <dbReference type="PROSITE" id="PS50020"/>
    </source>
</evidence>
<dbReference type="Gene3D" id="2.30.30.40">
    <property type="entry name" value="SH3 Domains"/>
    <property type="match status" value="1"/>
</dbReference>
<dbReference type="KEGG" id="snh:120046001"/>
<dbReference type="Gene3D" id="2.20.70.10">
    <property type="match status" value="2"/>
</dbReference>
<evidence type="ECO:0000256" key="2">
    <source>
        <dbReference type="ARBA" id="ARBA00022468"/>
    </source>
</evidence>
<reference evidence="9" key="1">
    <citation type="submission" date="2025-08" db="UniProtKB">
        <authorList>
            <consortium name="RefSeq"/>
        </authorList>
    </citation>
    <scope>IDENTIFICATION</scope>
    <source>
        <tissue evidence="9">White muscle</tissue>
    </source>
</reference>
<feature type="compositionally biased region" description="Polar residues" evidence="4">
    <location>
        <begin position="206"/>
        <end position="222"/>
    </location>
</feature>
<evidence type="ECO:0000313" key="8">
    <source>
        <dbReference type="Proteomes" id="UP000808372"/>
    </source>
</evidence>
<dbReference type="PROSITE" id="PS01159">
    <property type="entry name" value="WW_DOMAIN_1"/>
    <property type="match status" value="3"/>
</dbReference>
<feature type="domain" description="WW" evidence="6">
    <location>
        <begin position="657"/>
        <end position="690"/>
    </location>
</feature>
<evidence type="ECO:0000256" key="1">
    <source>
        <dbReference type="ARBA" id="ARBA00022443"/>
    </source>
</evidence>
<feature type="compositionally biased region" description="Polar residues" evidence="4">
    <location>
        <begin position="246"/>
        <end position="282"/>
    </location>
</feature>
<dbReference type="Pfam" id="PF00620">
    <property type="entry name" value="RhoGAP"/>
    <property type="match status" value="1"/>
</dbReference>
<feature type="region of interest" description="Disordered" evidence="4">
    <location>
        <begin position="143"/>
        <end position="396"/>
    </location>
</feature>
<dbReference type="FunFam" id="1.10.555.10:FF:000003">
    <property type="entry name" value="Putative rho GTPase-activating protein 12"/>
    <property type="match status" value="1"/>
</dbReference>
<dbReference type="InterPro" id="IPR008936">
    <property type="entry name" value="Rho_GTPase_activation_prot"/>
</dbReference>
<feature type="domain" description="WW" evidence="6">
    <location>
        <begin position="520"/>
        <end position="554"/>
    </location>
</feature>
<dbReference type="InterPro" id="IPR050729">
    <property type="entry name" value="Rho-GAP"/>
</dbReference>
<dbReference type="GO" id="GO:0005096">
    <property type="term" value="F:GTPase activator activity"/>
    <property type="evidence" value="ECO:0007669"/>
    <property type="project" value="UniProtKB-KW"/>
</dbReference>
<dbReference type="PROSITE" id="PS50002">
    <property type="entry name" value="SH3"/>
    <property type="match status" value="1"/>
</dbReference>
<feature type="compositionally biased region" description="Polar residues" evidence="4">
    <location>
        <begin position="169"/>
        <end position="186"/>
    </location>
</feature>
<dbReference type="PANTHER" id="PTHR23176:SF104">
    <property type="entry name" value="RHO GTPASE-ACTIVATING PROTEIN 27"/>
    <property type="match status" value="1"/>
</dbReference>
<dbReference type="GeneID" id="120046001"/>
<evidence type="ECO:0000259" key="7">
    <source>
        <dbReference type="PROSITE" id="PS50238"/>
    </source>
</evidence>
<dbReference type="GO" id="GO:0016020">
    <property type="term" value="C:membrane"/>
    <property type="evidence" value="ECO:0007669"/>
    <property type="project" value="UniProtKB-SubCell"/>
</dbReference>
<feature type="region of interest" description="Disordered" evidence="4">
    <location>
        <begin position="66"/>
        <end position="114"/>
    </location>
</feature>
<evidence type="ECO:0000256" key="4">
    <source>
        <dbReference type="SAM" id="MobiDB-lite"/>
    </source>
</evidence>
<feature type="compositionally biased region" description="Polar residues" evidence="4">
    <location>
        <begin position="70"/>
        <end position="84"/>
    </location>
</feature>
<dbReference type="Gene3D" id="1.10.555.10">
    <property type="entry name" value="Rho GTPase activation protein"/>
    <property type="match status" value="1"/>
</dbReference>
<dbReference type="AlphaFoldDB" id="A0A8U0QRV0"/>
<keyword evidence="8" id="KW-1185">Reference proteome</keyword>
<dbReference type="InterPro" id="IPR011993">
    <property type="entry name" value="PH-like_dom_sf"/>
</dbReference>
<dbReference type="PROSITE" id="PS50238">
    <property type="entry name" value="RHOGAP"/>
    <property type="match status" value="1"/>
</dbReference>
<dbReference type="SMART" id="SM00456">
    <property type="entry name" value="WW"/>
    <property type="match status" value="3"/>
</dbReference>
<dbReference type="InterPro" id="IPR001202">
    <property type="entry name" value="WW_dom"/>
</dbReference>
<name>A0A8U0QRV0_SALNM</name>
<sequence length="1075" mass="118027">MAMVQVEFEYEYTAKDGALVSIKPNERYILVSRTNDYWWHVQKDQRTKPFYIPAKYVRELSVKTQGPLDLTNSGTQSRTFLQSTTDREPLDMSNKGQRSDAVTKVRMSTDHSARATTHRMSTFGVSQDIDEIKHYEHMKTMVGLQTSNNETRDIPPHDLKRRSLAPGFSFTSASDAQGETLASGTDETPGETLASGPGETPGETLASGTSETPGETMASGTGETPGETLASGTDETPGETPDETLASGTGQTPGQTLASGTGQTPGETLASGTDETLASGTGDTPGATLASRIGETLASGTDETLASGTGDTPGETLASGTDETLASRTDETPGEALASGTGETPGETLASGSNETPGETLASGTGETPGETLASGTGETPGETLASGTGETPGETLASGTGLALCCMKHFDCDSVSLSLNLVKESVQNAVYVNVAELGRNISESPPSAFNPPCTPPYLDSKGWEVHTDQESGREYYYHPESGQTTWDNPYIDLEAPAEVSVCSPSSQFPSLSPTSASPPAWTSDWKQCLDVTSGRQYFYNPVSGETSWEPPEPQCPYPPLMEPLSGLRSLEEGPPPLPEEDYQADDYQADDYTAEVDLPEEELLAVSPVTPHSFPKDYTPSHVTRAVIPRASLDRSAPTGWNLNIDPDGTWVFSNRHSPDQWIKSLDDRGLTYYYLSDGSRSQWNLPEAPVVSGQSKVGNSVKLDRVSLTVMKNWRHTMGATYVSSALQEVIKSNQIVPEVTVDLRGAKIGWAPRDKSSKKNVVELKDRNGVEFLLQYDTESIINDWHKVLMDSIRQLDQEHHQSEEEDGDVSEKSYSIARDQRSPGTMDRRRRSSRPSTATSSGGETEQKKVRTKLMKFLLKRPTLQFVKEKGYIRDNVFCCHLAALCAQEKTTIPSFVEKCIRAVEKRGLDMDGLYRVSGNLAVIQKLRFKADHEELDLEDGQWEDIHVITGALKLFFRELPEPLFPFSHFSRFIQAIRTVDYHLKVSFMRELVESLPRPNHDTMELLFSHLRKVIEYGEENRMTVQNVAIVFGPTLLRPEMESANITMHMVFQNQIVELILNQYEYIFHSS</sequence>
<gene>
    <name evidence="9" type="primary">LOC120046001</name>
</gene>
<feature type="domain" description="Rho-GAP" evidence="7">
    <location>
        <begin position="884"/>
        <end position="1072"/>
    </location>
</feature>
<keyword evidence="2" id="KW-0343">GTPase activation</keyword>
<dbReference type="Pfam" id="PF00397">
    <property type="entry name" value="WW"/>
    <property type="match status" value="2"/>
</dbReference>
<evidence type="ECO:0000313" key="9">
    <source>
        <dbReference type="RefSeq" id="XP_038846844.1"/>
    </source>
</evidence>
<dbReference type="SUPFAM" id="SSF48350">
    <property type="entry name" value="GTPase activation domain, GAP"/>
    <property type="match status" value="1"/>
</dbReference>
<feature type="compositionally biased region" description="Basic and acidic residues" evidence="4">
    <location>
        <begin position="97"/>
        <end position="113"/>
    </location>
</feature>
<organism evidence="8 9">
    <name type="scientific">Salvelinus namaycush</name>
    <name type="common">Lake trout</name>
    <name type="synonym">Salmo namaycush</name>
    <dbReference type="NCBI Taxonomy" id="8040"/>
    <lineage>
        <taxon>Eukaryota</taxon>
        <taxon>Metazoa</taxon>
        <taxon>Chordata</taxon>
        <taxon>Craniata</taxon>
        <taxon>Vertebrata</taxon>
        <taxon>Euteleostomi</taxon>
        <taxon>Actinopterygii</taxon>
        <taxon>Neopterygii</taxon>
        <taxon>Teleostei</taxon>
        <taxon>Protacanthopterygii</taxon>
        <taxon>Salmoniformes</taxon>
        <taxon>Salmonidae</taxon>
        <taxon>Salmoninae</taxon>
        <taxon>Salvelinus</taxon>
    </lineage>
</organism>
<dbReference type="GO" id="GO:0005737">
    <property type="term" value="C:cytoplasm"/>
    <property type="evidence" value="ECO:0007669"/>
    <property type="project" value="UniProtKB-SubCell"/>
</dbReference>
<dbReference type="Gene3D" id="2.30.29.30">
    <property type="entry name" value="Pleckstrin-homology domain (PH domain)/Phosphotyrosine-binding domain (PTB)"/>
    <property type="match status" value="1"/>
</dbReference>
<protein>
    <submittedName>
        <fullName evidence="9">Rho GTPase-activating protein 27-like</fullName>
    </submittedName>
</protein>
<dbReference type="InterPro" id="IPR036020">
    <property type="entry name" value="WW_dom_sf"/>
</dbReference>